<organism evidence="6 8">
    <name type="scientific">Thermoproteota archaeon</name>
    <dbReference type="NCBI Taxonomy" id="2056631"/>
    <lineage>
        <taxon>Archaea</taxon>
        <taxon>Thermoproteota</taxon>
    </lineage>
</organism>
<feature type="domain" description="Ribosome maturation protein SDO1/SBDS central" evidence="3">
    <location>
        <begin position="102"/>
        <end position="163"/>
    </location>
</feature>
<dbReference type="Gene3D" id="1.10.10.900">
    <property type="entry name" value="SBDS protein C-terminal domain, subdomain 1"/>
    <property type="match status" value="1"/>
</dbReference>
<protein>
    <submittedName>
        <fullName evidence="6">Ribosome assembly factor SBDS</fullName>
    </submittedName>
</protein>
<dbReference type="EMBL" id="QMRA01000015">
    <property type="protein sequence ID" value="RLE54812.1"/>
    <property type="molecule type" value="Genomic_DNA"/>
</dbReference>
<dbReference type="InterPro" id="IPR036786">
    <property type="entry name" value="Ribosome_mat_SBDS_N_sf"/>
</dbReference>
<dbReference type="Gene3D" id="3.30.1250.10">
    <property type="entry name" value="Ribosome maturation protein SBDS, N-terminal domain"/>
    <property type="match status" value="1"/>
</dbReference>
<dbReference type="SUPFAM" id="SSF89895">
    <property type="entry name" value="FYSH domain"/>
    <property type="match status" value="1"/>
</dbReference>
<dbReference type="Gene3D" id="3.30.70.240">
    <property type="match status" value="1"/>
</dbReference>
<evidence type="ECO:0000313" key="5">
    <source>
        <dbReference type="EMBL" id="RLE51982.1"/>
    </source>
</evidence>
<dbReference type="InterPro" id="IPR035647">
    <property type="entry name" value="EFG_III/V"/>
</dbReference>
<evidence type="ECO:0000259" key="4">
    <source>
        <dbReference type="Pfam" id="PF20268"/>
    </source>
</evidence>
<dbReference type="Proteomes" id="UP000269499">
    <property type="component" value="Unassembled WGS sequence"/>
</dbReference>
<proteinExistence type="inferred from homology"/>
<evidence type="ECO:0000313" key="7">
    <source>
        <dbReference type="Proteomes" id="UP000268446"/>
    </source>
</evidence>
<evidence type="ECO:0000259" key="3">
    <source>
        <dbReference type="Pfam" id="PF09377"/>
    </source>
</evidence>
<reference evidence="7 8" key="1">
    <citation type="submission" date="2018-06" db="EMBL/GenBank/DDBJ databases">
        <title>Extensive metabolic versatility and redundancy in microbially diverse, dynamic hydrothermal sediments.</title>
        <authorList>
            <person name="Dombrowski N."/>
            <person name="Teske A."/>
            <person name="Baker B.J."/>
        </authorList>
    </citation>
    <scope>NUCLEOTIDE SEQUENCE [LARGE SCALE GENOMIC DNA]</scope>
    <source>
        <strain evidence="6">B20_G2</strain>
        <strain evidence="5">B29_G17</strain>
    </source>
</reference>
<feature type="domain" description="Ribosome maturation protein SDO1/SBDS N-terminal" evidence="2">
    <location>
        <begin position="8"/>
        <end position="94"/>
    </location>
</feature>
<evidence type="ECO:0000259" key="2">
    <source>
        <dbReference type="Pfam" id="PF01172"/>
    </source>
</evidence>
<dbReference type="EMBL" id="QMQZ01000020">
    <property type="protein sequence ID" value="RLE51982.1"/>
    <property type="molecule type" value="Genomic_DNA"/>
</dbReference>
<dbReference type="InterPro" id="IPR039100">
    <property type="entry name" value="Sdo1/SBDS-like"/>
</dbReference>
<dbReference type="InterPro" id="IPR002140">
    <property type="entry name" value="Sdo1/SBDS"/>
</dbReference>
<name>A0A497F6H0_9CREN</name>
<evidence type="ECO:0000313" key="8">
    <source>
        <dbReference type="Proteomes" id="UP000269499"/>
    </source>
</evidence>
<dbReference type="GO" id="GO:0042256">
    <property type="term" value="P:cytosolic ribosome assembly"/>
    <property type="evidence" value="ECO:0007669"/>
    <property type="project" value="InterPro"/>
</dbReference>
<dbReference type="InterPro" id="IPR037188">
    <property type="entry name" value="Sdo1/SBDS_central_sf"/>
</dbReference>
<dbReference type="InterPro" id="IPR046928">
    <property type="entry name" value="SDO1/SBDS_C"/>
</dbReference>
<comment type="caution">
    <text evidence="6">The sequence shown here is derived from an EMBL/GenBank/DDBJ whole genome shotgun (WGS) entry which is preliminary data.</text>
</comment>
<evidence type="ECO:0000256" key="1">
    <source>
        <dbReference type="ARBA" id="ARBA00007433"/>
    </source>
</evidence>
<dbReference type="AlphaFoldDB" id="A0A497F6H0"/>
<accession>A0A497F6H0</accession>
<dbReference type="NCBIfam" id="TIGR00291">
    <property type="entry name" value="RNA_SBDS"/>
    <property type="match status" value="1"/>
</dbReference>
<feature type="domain" description="Ribosome maturation protein SDO1/SBDS C-terminal" evidence="4">
    <location>
        <begin position="167"/>
        <end position="231"/>
    </location>
</feature>
<dbReference type="Pfam" id="PF01172">
    <property type="entry name" value="SBDS_N"/>
    <property type="match status" value="1"/>
</dbReference>
<dbReference type="PANTHER" id="PTHR10927:SF4">
    <property type="entry name" value="RIBOSOME MATURATION PROTEIN SDO1 HOMOLOG"/>
    <property type="match status" value="1"/>
</dbReference>
<gene>
    <name evidence="5" type="ORF">DRJ20_01080</name>
    <name evidence="6" type="ORF">DRJ26_01445</name>
</gene>
<comment type="similarity">
    <text evidence="1">Belongs to the SDO1/SBDS family.</text>
</comment>
<dbReference type="Proteomes" id="UP000268446">
    <property type="component" value="Unassembled WGS sequence"/>
</dbReference>
<evidence type="ECO:0000313" key="6">
    <source>
        <dbReference type="EMBL" id="RLE54812.1"/>
    </source>
</evidence>
<dbReference type="SUPFAM" id="SSF109728">
    <property type="entry name" value="Hypothetical protein AF0491, middle domain"/>
    <property type="match status" value="1"/>
</dbReference>
<dbReference type="SUPFAM" id="SSF54980">
    <property type="entry name" value="EF-G C-terminal domain-like"/>
    <property type="match status" value="1"/>
</dbReference>
<dbReference type="PANTHER" id="PTHR10927">
    <property type="entry name" value="RIBOSOME MATURATION PROTEIN SBDS"/>
    <property type="match status" value="1"/>
</dbReference>
<sequence length="237" mass="26424">MSMSGQKAVIARYFFKGERFEILVDPDLAWKFKSGKPVDLREMLISDIVYKDARKGLKASEASILKVFGTDDVYKIAEVIVKKGELQLTAEQRRELIEAKKRQIISIISRNCVDPRTGLPHPPKRIELAMEEVGVPIDPFKDAEEQALAVIKALRTVLPLKIANVIIRVKFPPAYAGKAYGVVSRFGSIKQSKWLSDGSWLCEVEMPAGLQPSFISKVNEISKGEAQVEIVGQVGRK</sequence>
<dbReference type="InterPro" id="IPR018978">
    <property type="entry name" value="SDO1/SBDS_central"/>
</dbReference>
<dbReference type="Pfam" id="PF20268">
    <property type="entry name" value="SBDS_C"/>
    <property type="match status" value="1"/>
</dbReference>
<dbReference type="InterPro" id="IPR019783">
    <property type="entry name" value="SDO1/SBDS_N"/>
</dbReference>
<dbReference type="Pfam" id="PF09377">
    <property type="entry name" value="SBDS_domain_II"/>
    <property type="match status" value="1"/>
</dbReference>